<dbReference type="EMBL" id="PNRE01000079">
    <property type="protein sequence ID" value="PMR67894.1"/>
    <property type="molecule type" value="Genomic_DNA"/>
</dbReference>
<evidence type="ECO:0000256" key="4">
    <source>
        <dbReference type="ARBA" id="ARBA00022723"/>
    </source>
</evidence>
<proteinExistence type="predicted"/>
<dbReference type="SFLD" id="SFLDS00029">
    <property type="entry name" value="Radical_SAM"/>
    <property type="match status" value="1"/>
</dbReference>
<keyword evidence="6" id="KW-0411">Iron-sulfur</keyword>
<dbReference type="SFLD" id="SFLDG01067">
    <property type="entry name" value="SPASM/twitch_domain_containing"/>
    <property type="match status" value="1"/>
</dbReference>
<dbReference type="InterPro" id="IPR058240">
    <property type="entry name" value="rSAM_sf"/>
</dbReference>
<evidence type="ECO:0000259" key="7">
    <source>
        <dbReference type="PROSITE" id="PS51918"/>
    </source>
</evidence>
<name>A0A2N7TI77_9GAMM</name>
<dbReference type="AlphaFoldDB" id="A0A2N7TI77"/>
<accession>A0A2N7TI77</accession>
<dbReference type="CDD" id="cd01335">
    <property type="entry name" value="Radical_SAM"/>
    <property type="match status" value="1"/>
</dbReference>
<evidence type="ECO:0000256" key="2">
    <source>
        <dbReference type="ARBA" id="ARBA00022485"/>
    </source>
</evidence>
<evidence type="ECO:0000256" key="5">
    <source>
        <dbReference type="ARBA" id="ARBA00023004"/>
    </source>
</evidence>
<comment type="caution">
    <text evidence="8">The sequence shown here is derived from an EMBL/GenBank/DDBJ whole genome shotgun (WGS) entry which is preliminary data.</text>
</comment>
<dbReference type="InterPro" id="IPR012840">
    <property type="entry name" value="NrdG2"/>
</dbReference>
<evidence type="ECO:0000256" key="3">
    <source>
        <dbReference type="ARBA" id="ARBA00022691"/>
    </source>
</evidence>
<dbReference type="PANTHER" id="PTHR30352:SF13">
    <property type="entry name" value="GLYCYL-RADICAL ENZYME ACTIVATING ENZYME YJJW-RELATED"/>
    <property type="match status" value="1"/>
</dbReference>
<dbReference type="GO" id="GO:0003824">
    <property type="term" value="F:catalytic activity"/>
    <property type="evidence" value="ECO:0007669"/>
    <property type="project" value="InterPro"/>
</dbReference>
<feature type="domain" description="Radical SAM core" evidence="7">
    <location>
        <begin position="21"/>
        <end position="239"/>
    </location>
</feature>
<keyword evidence="5" id="KW-0408">Iron</keyword>
<dbReference type="OrthoDB" id="9782387at2"/>
<gene>
    <name evidence="8" type="ORF">C1H66_17490</name>
</gene>
<evidence type="ECO:0000256" key="1">
    <source>
        <dbReference type="ARBA" id="ARBA00001966"/>
    </source>
</evidence>
<dbReference type="Proteomes" id="UP000235346">
    <property type="component" value="Unassembled WGS sequence"/>
</dbReference>
<keyword evidence="9" id="KW-1185">Reference proteome</keyword>
<dbReference type="SFLD" id="SFLDG01094">
    <property type="entry name" value="Uncharacterised_Radical_SAM_Su"/>
    <property type="match status" value="1"/>
</dbReference>
<evidence type="ECO:0000256" key="6">
    <source>
        <dbReference type="ARBA" id="ARBA00023014"/>
    </source>
</evidence>
<keyword evidence="3" id="KW-0949">S-adenosyl-L-methionine</keyword>
<sequence length="239" mass="25998">MSESNTIRLPVAGLTPLTTLDYPDQLACVVFLQGCPLRCGYCHNPQLLAPRRGEPPEWQAVRDFLARRRGLLEAVVFSGGEPTLHNALPAAISAVKAMGFKVGLHTAGVYPQRLAELLPRLDWVGLDVKGDAETFDRIAGRPGLQAAHRRSLALLLESGVEFECRTTVHWRDFDLAALQRLALGLAGCGVRRYAIQVARTVQCLDRDYAVPVAGAPSAAALDALVERLRPAFASLALRR</sequence>
<evidence type="ECO:0000313" key="9">
    <source>
        <dbReference type="Proteomes" id="UP000235346"/>
    </source>
</evidence>
<evidence type="ECO:0000313" key="8">
    <source>
        <dbReference type="EMBL" id="PMR67894.1"/>
    </source>
</evidence>
<dbReference type="Gene3D" id="3.20.20.70">
    <property type="entry name" value="Aldolase class I"/>
    <property type="match status" value="1"/>
</dbReference>
<keyword evidence="4" id="KW-0479">Metal-binding</keyword>
<dbReference type="InterPro" id="IPR013785">
    <property type="entry name" value="Aldolase_TIM"/>
</dbReference>
<dbReference type="GO" id="GO:0046872">
    <property type="term" value="F:metal ion binding"/>
    <property type="evidence" value="ECO:0007669"/>
    <property type="project" value="UniProtKB-KW"/>
</dbReference>
<dbReference type="NCBIfam" id="TIGR02495">
    <property type="entry name" value="NrdG2"/>
    <property type="match status" value="1"/>
</dbReference>
<dbReference type="PROSITE" id="PS51918">
    <property type="entry name" value="RADICAL_SAM"/>
    <property type="match status" value="1"/>
</dbReference>
<dbReference type="GO" id="GO:0051539">
    <property type="term" value="F:4 iron, 4 sulfur cluster binding"/>
    <property type="evidence" value="ECO:0007669"/>
    <property type="project" value="UniProtKB-KW"/>
</dbReference>
<dbReference type="SUPFAM" id="SSF102114">
    <property type="entry name" value="Radical SAM enzymes"/>
    <property type="match status" value="1"/>
</dbReference>
<comment type="cofactor">
    <cofactor evidence="1">
        <name>[4Fe-4S] cluster</name>
        <dbReference type="ChEBI" id="CHEBI:49883"/>
    </cofactor>
</comment>
<dbReference type="InterPro" id="IPR007197">
    <property type="entry name" value="rSAM"/>
</dbReference>
<protein>
    <submittedName>
        <fullName evidence="8">Anaerobic ribonucleoside-triphosphate reductase activating protein</fullName>
    </submittedName>
</protein>
<organism evidence="8 9">
    <name type="scientific">Halomonas heilongjiangensis</name>
    <dbReference type="NCBI Taxonomy" id="1387883"/>
    <lineage>
        <taxon>Bacteria</taxon>
        <taxon>Pseudomonadati</taxon>
        <taxon>Pseudomonadota</taxon>
        <taxon>Gammaproteobacteria</taxon>
        <taxon>Oceanospirillales</taxon>
        <taxon>Halomonadaceae</taxon>
        <taxon>Halomonas</taxon>
    </lineage>
</organism>
<dbReference type="RefSeq" id="WP_102629163.1">
    <property type="nucleotide sequence ID" value="NZ_PDOH01000014.1"/>
</dbReference>
<reference evidence="8 9" key="1">
    <citation type="submission" date="2018-01" db="EMBL/GenBank/DDBJ databases">
        <title>Halomonas endophytica sp. nov., isolated from storage liquid in the stems of Populus euphratica.</title>
        <authorList>
            <person name="Chen C."/>
        </authorList>
    </citation>
    <scope>NUCLEOTIDE SEQUENCE [LARGE SCALE GENOMIC DNA]</scope>
    <source>
        <strain evidence="8 9">DSM 26881</strain>
    </source>
</reference>
<dbReference type="Pfam" id="PF04055">
    <property type="entry name" value="Radical_SAM"/>
    <property type="match status" value="1"/>
</dbReference>
<dbReference type="PANTHER" id="PTHR30352">
    <property type="entry name" value="PYRUVATE FORMATE-LYASE-ACTIVATING ENZYME"/>
    <property type="match status" value="1"/>
</dbReference>
<dbReference type="InterPro" id="IPR034457">
    <property type="entry name" value="Organic_radical-activating"/>
</dbReference>
<keyword evidence="2" id="KW-0004">4Fe-4S</keyword>